<dbReference type="EMBL" id="KU160649">
    <property type="protein sequence ID" value="ALY09241.1"/>
    <property type="molecule type" value="Genomic_DNA"/>
</dbReference>
<proteinExistence type="predicted"/>
<gene>
    <name evidence="1" type="primary">31</name>
    <name evidence="1" type="ORF">IMMACULATA_31</name>
</gene>
<evidence type="ECO:0000313" key="1">
    <source>
        <dbReference type="EMBL" id="ALY09241.1"/>
    </source>
</evidence>
<dbReference type="Proteomes" id="UP000224834">
    <property type="component" value="Segment"/>
</dbReference>
<protein>
    <submittedName>
        <fullName evidence="1">Uncharacterized protein</fullName>
    </submittedName>
</protein>
<sequence>MARGFAGFWDYLDKCAVCGVPKDQHRKDQKAKPGMFPCLHGGSHKFAVWVPDNNPDCRACNAEGNYRHTCQDNKELQ</sequence>
<accession>A0A0U3TJT7</accession>
<name>A0A0U3TJT7_9CAUD</name>
<reference evidence="1 2" key="1">
    <citation type="submission" date="2015-11" db="EMBL/GenBank/DDBJ databases">
        <authorList>
            <person name="Zajko M."/>
            <person name="Schoff C."/>
            <person name="Graves L."/>
            <person name="Dunbar D."/>
            <person name="Bradley K.W."/>
            <person name="Asai D.J."/>
            <person name="Jacobs-Sera D."/>
            <person name="Guerrero C.A."/>
            <person name="Bowman C.A."/>
            <person name="Russell D.A."/>
            <person name="Pope W.H."/>
            <person name="Hatfull G.F."/>
        </authorList>
    </citation>
    <scope>NUCLEOTIDE SEQUENCE [LARGE SCALE GENOMIC DNA]</scope>
</reference>
<organism evidence="1 2">
    <name type="scientific">Arthrobacter phage Immaculata</name>
    <dbReference type="NCBI Taxonomy" id="1772301"/>
    <lineage>
        <taxon>Viruses</taxon>
        <taxon>Duplodnaviria</taxon>
        <taxon>Heunggongvirae</taxon>
        <taxon>Uroviricota</taxon>
        <taxon>Caudoviricetes</taxon>
        <taxon>Korravirus</taxon>
        <taxon>Korravirus glenn</taxon>
    </lineage>
</organism>
<evidence type="ECO:0000313" key="2">
    <source>
        <dbReference type="Proteomes" id="UP000224834"/>
    </source>
</evidence>